<dbReference type="EMBL" id="RCHS01000264">
    <property type="protein sequence ID" value="RMX59860.1"/>
    <property type="molecule type" value="Genomic_DNA"/>
</dbReference>
<sequence>MAECGPRVRKYRRFQVGAFMAVHKQKREEAVRQSEKTIAENLKIAEKVKELRAKKQKLERLETKVEHIVRELEQTGEITSELVGNVTTPCKKGRYLPKKSLEERKKNLTSLDALSPSVGKSVVKEAIPTSKKELPVEQPATGLAIDTGLALISSSLDRVDLPTLCRHSLDKVPGGRVDRNEAADIKTGWKVKSGHALSHPFFSKLMDSTVEYVFNRGTNNFRNSNRKESKKEPKGTQTSKRQNKKQIIRSHLNPPPPTQTVIVKDLLYTMTNSKLTSHTLTG</sequence>
<feature type="compositionally biased region" description="Basic and acidic residues" evidence="2">
    <location>
        <begin position="225"/>
        <end position="234"/>
    </location>
</feature>
<evidence type="ECO:0000256" key="1">
    <source>
        <dbReference type="SAM" id="Coils"/>
    </source>
</evidence>
<evidence type="ECO:0000256" key="2">
    <source>
        <dbReference type="SAM" id="MobiDB-lite"/>
    </source>
</evidence>
<protein>
    <submittedName>
        <fullName evidence="3">Uncharacterized protein</fullName>
    </submittedName>
</protein>
<dbReference type="Proteomes" id="UP000275408">
    <property type="component" value="Unassembled WGS sequence"/>
</dbReference>
<keyword evidence="4" id="KW-1185">Reference proteome</keyword>
<evidence type="ECO:0000313" key="3">
    <source>
        <dbReference type="EMBL" id="RMX59860.1"/>
    </source>
</evidence>
<organism evidence="3 4">
    <name type="scientific">Pocillopora damicornis</name>
    <name type="common">Cauliflower coral</name>
    <name type="synonym">Millepora damicornis</name>
    <dbReference type="NCBI Taxonomy" id="46731"/>
    <lineage>
        <taxon>Eukaryota</taxon>
        <taxon>Metazoa</taxon>
        <taxon>Cnidaria</taxon>
        <taxon>Anthozoa</taxon>
        <taxon>Hexacorallia</taxon>
        <taxon>Scleractinia</taxon>
        <taxon>Astrocoeniina</taxon>
        <taxon>Pocilloporidae</taxon>
        <taxon>Pocillopora</taxon>
    </lineage>
</organism>
<keyword evidence="1" id="KW-0175">Coiled coil</keyword>
<feature type="coiled-coil region" evidence="1">
    <location>
        <begin position="41"/>
        <end position="78"/>
    </location>
</feature>
<name>A0A3M6V1U7_POCDA</name>
<dbReference type="AlphaFoldDB" id="A0A3M6V1U7"/>
<proteinExistence type="predicted"/>
<accession>A0A3M6V1U7</accession>
<feature type="region of interest" description="Disordered" evidence="2">
    <location>
        <begin position="218"/>
        <end position="259"/>
    </location>
</feature>
<evidence type="ECO:0000313" key="4">
    <source>
        <dbReference type="Proteomes" id="UP000275408"/>
    </source>
</evidence>
<reference evidence="3 4" key="1">
    <citation type="journal article" date="2018" name="Sci. Rep.">
        <title>Comparative analysis of the Pocillopora damicornis genome highlights role of immune system in coral evolution.</title>
        <authorList>
            <person name="Cunning R."/>
            <person name="Bay R.A."/>
            <person name="Gillette P."/>
            <person name="Baker A.C."/>
            <person name="Traylor-Knowles N."/>
        </authorList>
    </citation>
    <scope>NUCLEOTIDE SEQUENCE [LARGE SCALE GENOMIC DNA]</scope>
    <source>
        <strain evidence="3">RSMAS</strain>
        <tissue evidence="3">Whole animal</tissue>
    </source>
</reference>
<gene>
    <name evidence="3" type="ORF">pdam_00023021</name>
</gene>
<comment type="caution">
    <text evidence="3">The sequence shown here is derived from an EMBL/GenBank/DDBJ whole genome shotgun (WGS) entry which is preliminary data.</text>
</comment>